<evidence type="ECO:0000256" key="2">
    <source>
        <dbReference type="ARBA" id="ARBA00023015"/>
    </source>
</evidence>
<dbReference type="RefSeq" id="WP_344638785.1">
    <property type="nucleotide sequence ID" value="NZ_BAAATR010000025.1"/>
</dbReference>
<gene>
    <name evidence="6" type="ORF">GCM10010430_50390</name>
</gene>
<dbReference type="PANTHER" id="PTHR30346:SF29">
    <property type="entry name" value="LYSR SUBSTRATE-BINDING"/>
    <property type="match status" value="1"/>
</dbReference>
<dbReference type="Pfam" id="PF03466">
    <property type="entry name" value="LysR_substrate"/>
    <property type="match status" value="1"/>
</dbReference>
<keyword evidence="2" id="KW-0805">Transcription regulation</keyword>
<dbReference type="CDD" id="cd08423">
    <property type="entry name" value="PBP2_LTTR_like_6"/>
    <property type="match status" value="1"/>
</dbReference>
<dbReference type="InterPro" id="IPR005119">
    <property type="entry name" value="LysR_subst-bd"/>
</dbReference>
<comment type="similarity">
    <text evidence="1">Belongs to the LysR transcriptional regulatory family.</text>
</comment>
<keyword evidence="7" id="KW-1185">Reference proteome</keyword>
<evidence type="ECO:0000313" key="6">
    <source>
        <dbReference type="EMBL" id="GAA2260244.1"/>
    </source>
</evidence>
<dbReference type="Pfam" id="PF00126">
    <property type="entry name" value="HTH_1"/>
    <property type="match status" value="1"/>
</dbReference>
<evidence type="ECO:0000256" key="3">
    <source>
        <dbReference type="ARBA" id="ARBA00023125"/>
    </source>
</evidence>
<evidence type="ECO:0000259" key="5">
    <source>
        <dbReference type="PROSITE" id="PS50931"/>
    </source>
</evidence>
<accession>A0ABP5RF71</accession>
<dbReference type="InterPro" id="IPR036388">
    <property type="entry name" value="WH-like_DNA-bd_sf"/>
</dbReference>
<dbReference type="Gene3D" id="1.10.10.10">
    <property type="entry name" value="Winged helix-like DNA-binding domain superfamily/Winged helix DNA-binding domain"/>
    <property type="match status" value="1"/>
</dbReference>
<dbReference type="PROSITE" id="PS50931">
    <property type="entry name" value="HTH_LYSR"/>
    <property type="match status" value="1"/>
</dbReference>
<keyword evidence="3" id="KW-0238">DNA-binding</keyword>
<dbReference type="InterPro" id="IPR000847">
    <property type="entry name" value="LysR_HTH_N"/>
</dbReference>
<dbReference type="SUPFAM" id="SSF46785">
    <property type="entry name" value="Winged helix' DNA-binding domain"/>
    <property type="match status" value="1"/>
</dbReference>
<proteinExistence type="inferred from homology"/>
<evidence type="ECO:0000256" key="4">
    <source>
        <dbReference type="ARBA" id="ARBA00023163"/>
    </source>
</evidence>
<reference evidence="7" key="1">
    <citation type="journal article" date="2019" name="Int. J. Syst. Evol. Microbiol.">
        <title>The Global Catalogue of Microorganisms (GCM) 10K type strain sequencing project: providing services to taxonomists for standard genome sequencing and annotation.</title>
        <authorList>
            <consortium name="The Broad Institute Genomics Platform"/>
            <consortium name="The Broad Institute Genome Sequencing Center for Infectious Disease"/>
            <person name="Wu L."/>
            <person name="Ma J."/>
        </authorList>
    </citation>
    <scope>NUCLEOTIDE SEQUENCE [LARGE SCALE GENOMIC DNA]</scope>
    <source>
        <strain evidence="7">JCM 7356</strain>
    </source>
</reference>
<dbReference type="SUPFAM" id="SSF53850">
    <property type="entry name" value="Periplasmic binding protein-like II"/>
    <property type="match status" value="1"/>
</dbReference>
<dbReference type="InterPro" id="IPR036390">
    <property type="entry name" value="WH_DNA-bd_sf"/>
</dbReference>
<dbReference type="Gene3D" id="3.40.190.10">
    <property type="entry name" value="Periplasmic binding protein-like II"/>
    <property type="match status" value="2"/>
</dbReference>
<sequence length="295" mass="31594">MDTHRLLIFREVARTESIAAAARKLGWTQPAVSQHLRQLERQAGLPLVVRHSRGIRLTEAGTTLLRHADAIATRLHAAEDDMAALANLSAGTVRLAAFPSACATLVPTAMTNLARHHPGLEIRLTECEPPEAAHLVTSGEADLAVLFSHDNQPPDHGPDLRLVPLTNDPVSLVVPTGHPAATATEPLTCLTSTPWIAGCPSCAAHLTRTCEAAGFTPDIRHSTDDYVVIQNLVARDLGVALLPQLALDAYRHPDVQVLPLGITGRALYLLCHREALQIPAVTQATRALQQAATAR</sequence>
<name>A0ABP5RF71_9ACTN</name>
<evidence type="ECO:0000256" key="1">
    <source>
        <dbReference type="ARBA" id="ARBA00009437"/>
    </source>
</evidence>
<dbReference type="PANTHER" id="PTHR30346">
    <property type="entry name" value="TRANSCRIPTIONAL DUAL REGULATOR HCAR-RELATED"/>
    <property type="match status" value="1"/>
</dbReference>
<comment type="caution">
    <text evidence="6">The sequence shown here is derived from an EMBL/GenBank/DDBJ whole genome shotgun (WGS) entry which is preliminary data.</text>
</comment>
<dbReference type="Proteomes" id="UP001500305">
    <property type="component" value="Unassembled WGS sequence"/>
</dbReference>
<feature type="domain" description="HTH lysR-type" evidence="5">
    <location>
        <begin position="1"/>
        <end position="58"/>
    </location>
</feature>
<dbReference type="PRINTS" id="PR00039">
    <property type="entry name" value="HTHLYSR"/>
</dbReference>
<organism evidence="6 7">
    <name type="scientific">Kitasatospora cystarginea</name>
    <dbReference type="NCBI Taxonomy" id="58350"/>
    <lineage>
        <taxon>Bacteria</taxon>
        <taxon>Bacillati</taxon>
        <taxon>Actinomycetota</taxon>
        <taxon>Actinomycetes</taxon>
        <taxon>Kitasatosporales</taxon>
        <taxon>Streptomycetaceae</taxon>
        <taxon>Kitasatospora</taxon>
    </lineage>
</organism>
<protein>
    <submittedName>
        <fullName evidence="6">LysR family transcriptional regulator</fullName>
    </submittedName>
</protein>
<keyword evidence="4" id="KW-0804">Transcription</keyword>
<dbReference type="EMBL" id="BAAATR010000025">
    <property type="protein sequence ID" value="GAA2260244.1"/>
    <property type="molecule type" value="Genomic_DNA"/>
</dbReference>
<evidence type="ECO:0000313" key="7">
    <source>
        <dbReference type="Proteomes" id="UP001500305"/>
    </source>
</evidence>